<dbReference type="InterPro" id="IPR052709">
    <property type="entry name" value="Transposase-MT_Hybrid"/>
</dbReference>
<name>A0A8X6SP72_TRICX</name>
<comment type="caution">
    <text evidence="1">The sequence shown here is derived from an EMBL/GenBank/DDBJ whole genome shotgun (WGS) entry which is preliminary data.</text>
</comment>
<dbReference type="EMBL" id="BMAU01021315">
    <property type="protein sequence ID" value="GFY12672.1"/>
    <property type="molecule type" value="Genomic_DNA"/>
</dbReference>
<sequence>MISRVYGESTIARSKVYEWHRRLKGGRKSIEDDEQAKRPTSRDEENVPLVSECVKKDHRQTLALIAEDTPFSKTSDAVLQEDVWEVVENGSQLCFQKLYERWQKCIIALGNDLEDGCASVLKTIQVMSRKKQRSAFDQASEFDKGRIVAYREIVDYLSVKSVVVLDETKQL</sequence>
<proteinExistence type="predicted"/>
<reference evidence="1" key="1">
    <citation type="submission" date="2020-08" db="EMBL/GenBank/DDBJ databases">
        <title>Multicomponent nature underlies the extraordinary mechanical properties of spider dragline silk.</title>
        <authorList>
            <person name="Kono N."/>
            <person name="Nakamura H."/>
            <person name="Mori M."/>
            <person name="Yoshida Y."/>
            <person name="Ohtoshi R."/>
            <person name="Malay A.D."/>
            <person name="Moran D.A.P."/>
            <person name="Tomita M."/>
            <person name="Numata K."/>
            <person name="Arakawa K."/>
        </authorList>
    </citation>
    <scope>NUCLEOTIDE SEQUENCE</scope>
</reference>
<accession>A0A8X6SP72</accession>
<evidence type="ECO:0000313" key="2">
    <source>
        <dbReference type="Proteomes" id="UP000887159"/>
    </source>
</evidence>
<evidence type="ECO:0000313" key="1">
    <source>
        <dbReference type="EMBL" id="GFY12672.1"/>
    </source>
</evidence>
<keyword evidence="2" id="KW-1185">Reference proteome</keyword>
<gene>
    <name evidence="1" type="ORF">TNCV_2448631</name>
</gene>
<dbReference type="PANTHER" id="PTHR46060:SF1">
    <property type="entry name" value="MARINER MOS1 TRANSPOSASE-LIKE PROTEIN"/>
    <property type="match status" value="1"/>
</dbReference>
<organism evidence="1 2">
    <name type="scientific">Trichonephila clavipes</name>
    <name type="common">Golden silk orbweaver</name>
    <name type="synonym">Nephila clavipes</name>
    <dbReference type="NCBI Taxonomy" id="2585209"/>
    <lineage>
        <taxon>Eukaryota</taxon>
        <taxon>Metazoa</taxon>
        <taxon>Ecdysozoa</taxon>
        <taxon>Arthropoda</taxon>
        <taxon>Chelicerata</taxon>
        <taxon>Arachnida</taxon>
        <taxon>Araneae</taxon>
        <taxon>Araneomorphae</taxon>
        <taxon>Entelegynae</taxon>
        <taxon>Araneoidea</taxon>
        <taxon>Nephilidae</taxon>
        <taxon>Trichonephila</taxon>
    </lineage>
</organism>
<dbReference type="PANTHER" id="PTHR46060">
    <property type="entry name" value="MARINER MOS1 TRANSPOSASE-LIKE PROTEIN"/>
    <property type="match status" value="1"/>
</dbReference>
<dbReference type="AlphaFoldDB" id="A0A8X6SP72"/>
<dbReference type="Proteomes" id="UP000887159">
    <property type="component" value="Unassembled WGS sequence"/>
</dbReference>
<protein>
    <submittedName>
        <fullName evidence="1">Uncharacterized protein</fullName>
    </submittedName>
</protein>